<name>A0A6P5RZL1_PRUAV</name>
<accession>A0A6P5RZL1</accession>
<dbReference type="InterPro" id="IPR050168">
    <property type="entry name" value="AAA_ATPase_domain"/>
</dbReference>
<dbReference type="InterPro" id="IPR041569">
    <property type="entry name" value="AAA_lid_3"/>
</dbReference>
<dbReference type="PANTHER" id="PTHR23077:SF117">
    <property type="entry name" value="AAA+ ATPASE DOMAIN-CONTAINING PROTEIN"/>
    <property type="match status" value="1"/>
</dbReference>
<evidence type="ECO:0000256" key="4">
    <source>
        <dbReference type="RuleBase" id="RU003651"/>
    </source>
</evidence>
<dbReference type="PROSITE" id="PS00674">
    <property type="entry name" value="AAA"/>
    <property type="match status" value="1"/>
</dbReference>
<keyword evidence="5" id="KW-0812">Transmembrane</keyword>
<organism evidence="7 8">
    <name type="scientific">Prunus avium</name>
    <name type="common">Cherry</name>
    <name type="synonym">Cerasus avium</name>
    <dbReference type="NCBI Taxonomy" id="42229"/>
    <lineage>
        <taxon>Eukaryota</taxon>
        <taxon>Viridiplantae</taxon>
        <taxon>Streptophyta</taxon>
        <taxon>Embryophyta</taxon>
        <taxon>Tracheophyta</taxon>
        <taxon>Spermatophyta</taxon>
        <taxon>Magnoliopsida</taxon>
        <taxon>eudicotyledons</taxon>
        <taxon>Gunneridae</taxon>
        <taxon>Pentapetalae</taxon>
        <taxon>rosids</taxon>
        <taxon>fabids</taxon>
        <taxon>Rosales</taxon>
        <taxon>Rosaceae</taxon>
        <taxon>Amygdaloideae</taxon>
        <taxon>Amygdaleae</taxon>
        <taxon>Prunus</taxon>
    </lineage>
</organism>
<dbReference type="Pfam" id="PF17862">
    <property type="entry name" value="AAA_lid_3"/>
    <property type="match status" value="2"/>
</dbReference>
<evidence type="ECO:0000256" key="3">
    <source>
        <dbReference type="ARBA" id="ARBA00022840"/>
    </source>
</evidence>
<dbReference type="AlphaFoldDB" id="A0A6P5RZL1"/>
<dbReference type="Pfam" id="PF00004">
    <property type="entry name" value="AAA"/>
    <property type="match status" value="2"/>
</dbReference>
<dbReference type="Gene3D" id="3.40.50.300">
    <property type="entry name" value="P-loop containing nucleotide triphosphate hydrolases"/>
    <property type="match status" value="2"/>
</dbReference>
<feature type="transmembrane region" description="Helical" evidence="5">
    <location>
        <begin position="585"/>
        <end position="607"/>
    </location>
</feature>
<keyword evidence="7" id="KW-1185">Reference proteome</keyword>
<evidence type="ECO:0000256" key="2">
    <source>
        <dbReference type="ARBA" id="ARBA00022741"/>
    </source>
</evidence>
<evidence type="ECO:0000256" key="5">
    <source>
        <dbReference type="SAM" id="Phobius"/>
    </source>
</evidence>
<protein>
    <submittedName>
        <fullName evidence="8">Cell division control protein 48 homolog B-like</fullName>
    </submittedName>
</protein>
<dbReference type="Gene3D" id="1.10.8.60">
    <property type="match status" value="2"/>
</dbReference>
<dbReference type="GeneID" id="110751690"/>
<dbReference type="FunFam" id="3.40.50.300:FF:001107">
    <property type="entry name" value="Cell division control protein 48-B-like protein"/>
    <property type="match status" value="1"/>
</dbReference>
<dbReference type="Proteomes" id="UP000515124">
    <property type="component" value="Unplaced"/>
</dbReference>
<keyword evidence="3 4" id="KW-0067">ATP-binding</keyword>
<gene>
    <name evidence="8" type="primary">LOC110751690</name>
</gene>
<dbReference type="InterPro" id="IPR027417">
    <property type="entry name" value="P-loop_NTPase"/>
</dbReference>
<proteinExistence type="inferred from homology"/>
<comment type="similarity">
    <text evidence="1 4">Belongs to the AAA ATPase family.</text>
</comment>
<evidence type="ECO:0000256" key="1">
    <source>
        <dbReference type="ARBA" id="ARBA00006914"/>
    </source>
</evidence>
<dbReference type="GO" id="GO:0005524">
    <property type="term" value="F:ATP binding"/>
    <property type="evidence" value="ECO:0007669"/>
    <property type="project" value="UniProtKB-KW"/>
</dbReference>
<keyword evidence="5" id="KW-1133">Transmembrane helix</keyword>
<evidence type="ECO:0000259" key="6">
    <source>
        <dbReference type="SMART" id="SM00382"/>
    </source>
</evidence>
<dbReference type="InterPro" id="IPR003959">
    <property type="entry name" value="ATPase_AAA_core"/>
</dbReference>
<feature type="domain" description="AAA+ ATPase" evidence="6">
    <location>
        <begin position="60"/>
        <end position="202"/>
    </location>
</feature>
<dbReference type="PANTHER" id="PTHR23077">
    <property type="entry name" value="AAA-FAMILY ATPASE"/>
    <property type="match status" value="1"/>
</dbReference>
<dbReference type="InterPro" id="IPR003593">
    <property type="entry name" value="AAA+_ATPase"/>
</dbReference>
<dbReference type="FunFam" id="1.10.8.60:FF:000038">
    <property type="entry name" value="spermatogenesis-associated protein 5-like protein 1"/>
    <property type="match status" value="1"/>
</dbReference>
<dbReference type="SUPFAM" id="SSF52540">
    <property type="entry name" value="P-loop containing nucleoside triphosphate hydrolases"/>
    <property type="match status" value="2"/>
</dbReference>
<dbReference type="GO" id="GO:0016887">
    <property type="term" value="F:ATP hydrolysis activity"/>
    <property type="evidence" value="ECO:0007669"/>
    <property type="project" value="InterPro"/>
</dbReference>
<keyword evidence="5" id="KW-0472">Membrane</keyword>
<dbReference type="SMART" id="SM00382">
    <property type="entry name" value="AAA"/>
    <property type="match status" value="2"/>
</dbReference>
<dbReference type="RefSeq" id="XP_021807887.1">
    <property type="nucleotide sequence ID" value="XM_021952195.1"/>
</dbReference>
<keyword evidence="2 4" id="KW-0547">Nucleotide-binding</keyword>
<dbReference type="InterPro" id="IPR003960">
    <property type="entry name" value="ATPase_AAA_CS"/>
</dbReference>
<evidence type="ECO:0000313" key="7">
    <source>
        <dbReference type="Proteomes" id="UP000515124"/>
    </source>
</evidence>
<evidence type="ECO:0000313" key="8">
    <source>
        <dbReference type="RefSeq" id="XP_021807887.1"/>
    </source>
</evidence>
<reference evidence="8" key="1">
    <citation type="submission" date="2025-08" db="UniProtKB">
        <authorList>
            <consortium name="RefSeq"/>
        </authorList>
    </citation>
    <scope>IDENTIFICATION</scope>
</reference>
<sequence>MERHSFCSSNNTNTNNIKDKQQWRAEEAIAGNAEALQALRKLIIDPIFYPREGQKPRLRWPRGLLLYGPPGTGKTSLVRAVVRECGAHLTVISSDFVPKARAGAGERFLQEAFSEASSHALPGKPSPVIFIDEIDVLCPGRDSSSAKDRLASQLFMLMDSNTSSASVSQVVFVASTNRVESIDPALRRPGRLDFEIEVTTPTEEERFQILKLYTRNEPLDSNVNLQALAASCNGYVGADLEVLCREANRFAKKRNSDANEDAGVFSVTTEDLMHARSEVNRSITRGVTVEIPELKWEDIGGLKAVKKKLKHALEWPLKYATQFTWIGISPMRGILLYGPPGCSKTTLAKAAAHATQASFISLSCADLFSKYVGEGEALLRNTFRIARLAAPSIIFFDEVDVVGNKRGDSSSNNSTVGERILSTLLNEMDGLVEAKGVFVLAATNRPSAVDPALLRPGRFGLELFVPPPDLEGRYEILQILTRKVSVAHDVDLKQIAKDTEHFTGADLKLLCQEAGLLALEEDIDAPFVCHRHFQTLIPEIKVDSYSSTSTAEHDECGRTSYAQSAEQTQRNHQRRWQGVSFPFKFIWVFFKCSFFIYIFLGSTFSLFSKP</sequence>
<feature type="domain" description="AAA+ ATPase" evidence="6">
    <location>
        <begin position="330"/>
        <end position="469"/>
    </location>
</feature>
<dbReference type="KEGG" id="pavi:110751690"/>